<accession>A0A0A9BY98</accession>
<sequence length="20" mass="2445">MKRRIFSFFGFVWALLPIIC</sequence>
<dbReference type="EMBL" id="GBRH01230712">
    <property type="protein sequence ID" value="JAD67183.1"/>
    <property type="molecule type" value="Transcribed_RNA"/>
</dbReference>
<reference evidence="1" key="2">
    <citation type="journal article" date="2015" name="Data Brief">
        <title>Shoot transcriptome of the giant reed, Arundo donax.</title>
        <authorList>
            <person name="Barrero R.A."/>
            <person name="Guerrero F.D."/>
            <person name="Moolhuijzen P."/>
            <person name="Goolsby J.A."/>
            <person name="Tidwell J."/>
            <person name="Bellgard S.E."/>
            <person name="Bellgard M.I."/>
        </authorList>
    </citation>
    <scope>NUCLEOTIDE SEQUENCE</scope>
    <source>
        <tissue evidence="1">Shoot tissue taken approximately 20 cm above the soil surface</tissue>
    </source>
</reference>
<protein>
    <submittedName>
        <fullName evidence="1">Uncharacterized protein</fullName>
    </submittedName>
</protein>
<name>A0A0A9BY98_ARUDO</name>
<organism evidence="1">
    <name type="scientific">Arundo donax</name>
    <name type="common">Giant reed</name>
    <name type="synonym">Donax arundinaceus</name>
    <dbReference type="NCBI Taxonomy" id="35708"/>
    <lineage>
        <taxon>Eukaryota</taxon>
        <taxon>Viridiplantae</taxon>
        <taxon>Streptophyta</taxon>
        <taxon>Embryophyta</taxon>
        <taxon>Tracheophyta</taxon>
        <taxon>Spermatophyta</taxon>
        <taxon>Magnoliopsida</taxon>
        <taxon>Liliopsida</taxon>
        <taxon>Poales</taxon>
        <taxon>Poaceae</taxon>
        <taxon>PACMAD clade</taxon>
        <taxon>Arundinoideae</taxon>
        <taxon>Arundineae</taxon>
        <taxon>Arundo</taxon>
    </lineage>
</organism>
<proteinExistence type="predicted"/>
<reference evidence="1" key="1">
    <citation type="submission" date="2014-09" db="EMBL/GenBank/DDBJ databases">
        <authorList>
            <person name="Magalhaes I.L.F."/>
            <person name="Oliveira U."/>
            <person name="Santos F.R."/>
            <person name="Vidigal T.H.D.A."/>
            <person name="Brescovit A.D."/>
            <person name="Santos A.J."/>
        </authorList>
    </citation>
    <scope>NUCLEOTIDE SEQUENCE</scope>
    <source>
        <tissue evidence="1">Shoot tissue taken approximately 20 cm above the soil surface</tissue>
    </source>
</reference>
<dbReference type="AlphaFoldDB" id="A0A0A9BY98"/>
<evidence type="ECO:0000313" key="1">
    <source>
        <dbReference type="EMBL" id="JAD67183.1"/>
    </source>
</evidence>